<dbReference type="RefSeq" id="WP_154463118.1">
    <property type="nucleotide sequence ID" value="NZ_JAXDZL010000123.1"/>
</dbReference>
<dbReference type="GO" id="GO:0005975">
    <property type="term" value="P:carbohydrate metabolic process"/>
    <property type="evidence" value="ECO:0007669"/>
    <property type="project" value="InterPro"/>
</dbReference>
<dbReference type="PANTHER" id="PTHR42732">
    <property type="entry name" value="BETA-GALACTOSIDASE"/>
    <property type="match status" value="1"/>
</dbReference>
<feature type="region of interest" description="Disordered" evidence="4">
    <location>
        <begin position="578"/>
        <end position="611"/>
    </location>
</feature>
<evidence type="ECO:0000256" key="2">
    <source>
        <dbReference type="ARBA" id="ARBA00022801"/>
    </source>
</evidence>
<name>A0A6N7VXR1_9FIRM</name>
<feature type="domain" description="Glycoside hydrolase family 2 catalytic" evidence="6">
    <location>
        <begin position="271"/>
        <end position="561"/>
    </location>
</feature>
<dbReference type="Pfam" id="PF00703">
    <property type="entry name" value="Glyco_hydro_2"/>
    <property type="match status" value="1"/>
</dbReference>
<evidence type="ECO:0000259" key="5">
    <source>
        <dbReference type="Pfam" id="PF00703"/>
    </source>
</evidence>
<dbReference type="InterPro" id="IPR006104">
    <property type="entry name" value="Glyco_hydro_2_N"/>
</dbReference>
<dbReference type="SUPFAM" id="SSF49785">
    <property type="entry name" value="Galactose-binding domain-like"/>
    <property type="match status" value="1"/>
</dbReference>
<reference evidence="8 9" key="1">
    <citation type="submission" date="2019-08" db="EMBL/GenBank/DDBJ databases">
        <title>In-depth cultivation of the pig gut microbiome towards novel bacterial diversity and tailored functional studies.</title>
        <authorList>
            <person name="Wylensek D."/>
            <person name="Hitch T.C.A."/>
            <person name="Clavel T."/>
        </authorList>
    </citation>
    <scope>NUCLEOTIDE SEQUENCE [LARGE SCALE GENOMIC DNA]</scope>
    <source>
        <strain evidence="8 9">WCA-389-WT-23B</strain>
    </source>
</reference>
<keyword evidence="3" id="KW-0326">Glycosidase</keyword>
<accession>A0A6N7VXR1</accession>
<evidence type="ECO:0000256" key="4">
    <source>
        <dbReference type="SAM" id="MobiDB-lite"/>
    </source>
</evidence>
<dbReference type="Gene3D" id="3.20.20.80">
    <property type="entry name" value="Glycosidases"/>
    <property type="match status" value="1"/>
</dbReference>
<comment type="caution">
    <text evidence="8">The sequence shown here is derived from an EMBL/GenBank/DDBJ whole genome shotgun (WGS) entry which is preliminary data.</text>
</comment>
<dbReference type="Pfam" id="PF02836">
    <property type="entry name" value="Glyco_hydro_2_C"/>
    <property type="match status" value="1"/>
</dbReference>
<dbReference type="GO" id="GO:0004553">
    <property type="term" value="F:hydrolase activity, hydrolyzing O-glycosyl compounds"/>
    <property type="evidence" value="ECO:0007669"/>
    <property type="project" value="InterPro"/>
</dbReference>
<dbReference type="Gene3D" id="2.60.120.260">
    <property type="entry name" value="Galactose-binding domain-like"/>
    <property type="match status" value="1"/>
</dbReference>
<protein>
    <submittedName>
        <fullName evidence="8">Glycoside hydrolase family 2 protein</fullName>
    </submittedName>
</protein>
<feature type="domain" description="Glycosyl hydrolases family 2 sugar binding" evidence="7">
    <location>
        <begin position="49"/>
        <end position="155"/>
    </location>
</feature>
<evidence type="ECO:0000256" key="1">
    <source>
        <dbReference type="ARBA" id="ARBA00007401"/>
    </source>
</evidence>
<dbReference type="InterPro" id="IPR051913">
    <property type="entry name" value="GH2_Domain-Containing"/>
</dbReference>
<dbReference type="InterPro" id="IPR006102">
    <property type="entry name" value="Ig-like_GH2"/>
</dbReference>
<dbReference type="GeneID" id="86051728"/>
<dbReference type="SUPFAM" id="SSF49303">
    <property type="entry name" value="beta-Galactosidase/glucuronidase domain"/>
    <property type="match status" value="1"/>
</dbReference>
<dbReference type="InterPro" id="IPR036156">
    <property type="entry name" value="Beta-gal/glucu_dom_sf"/>
</dbReference>
<keyword evidence="2 8" id="KW-0378">Hydrolase</keyword>
<dbReference type="PRINTS" id="PR00132">
    <property type="entry name" value="GLHYDRLASE2"/>
</dbReference>
<dbReference type="EMBL" id="VUMI01000002">
    <property type="protein sequence ID" value="MSS87042.1"/>
    <property type="molecule type" value="Genomic_DNA"/>
</dbReference>
<dbReference type="SUPFAM" id="SSF51445">
    <property type="entry name" value="(Trans)glycosidases"/>
    <property type="match status" value="1"/>
</dbReference>
<comment type="similarity">
    <text evidence="1">Belongs to the glycosyl hydrolase 2 family.</text>
</comment>
<evidence type="ECO:0000259" key="7">
    <source>
        <dbReference type="Pfam" id="PF02837"/>
    </source>
</evidence>
<dbReference type="AlphaFoldDB" id="A0A6N7VXR1"/>
<sequence>MRKVIPFNENWSFRKEDTGLPLTLPADWETVTLPHTWNAVDGQDGKGSYYRGACWYAKEFPTPSGLCDSRLYVEVLAASLSGRVFVNGKEAAYHEGGFSSFTADITDYLHPEGSGKANLIAIAADNSDRPHIYPRMADFTFYGGLYRGVNLIIVPRVHFDLEYWGAPGLSVTSQPDGESAFLKLQSWVKNADADYTVCYTITDAQGKKTAECWRPAENPGTSVFLPKAHLWQGVEDPYLYTCTAALVYRNETVDEISCRFGIRSFAVDPEKGFFLNGKPMMLRGVSRHQDRLYKGNALTRQEHYKDAALIHELGANTVRLAHYQHSRDFYDACDEYGFIVWAEIPYISSQSDDPKAHENCRTQMQELVYQNYNHPSICFWGISNEITIAGEKPGLVENHKDLNALVKEIDPTRLTTMAHVSMVPLDSRLHGITDLESYNHYFGWYGGKYTDNEKWLDNFHEKHPEICLGLSEYGAEGIITYQPDEPKCRDYSESYQAEYHEHMAEILMARPYLWSTHVWNMFDFGCAARNEGGTAGRNNKGLVTLDRKIKKDAFYLYKAYWSREPFVHMCGRRYAQRPGDTDRLDGTNPAENKKGNGNSVPEASMAGGGSTRVKVYSNQPEVSLYVNGELYQTLKGDKVFLFEQVPLFDGFTCLTAYAGECSDTMTLEKVETKPEIYTLPVEEDEDDMEGAANWFDEAAVVDANAAMEFPEGFFSIKDTVKEVLDQEDAAAVLAGALYAMTGMKLKKSMMGMMGEKSVEGLMEMMTGMGMGDNVPENALQVVNAELNKVKKK</sequence>
<gene>
    <name evidence="8" type="ORF">FYJ45_01340</name>
</gene>
<evidence type="ECO:0000259" key="6">
    <source>
        <dbReference type="Pfam" id="PF02836"/>
    </source>
</evidence>
<evidence type="ECO:0000256" key="3">
    <source>
        <dbReference type="ARBA" id="ARBA00023295"/>
    </source>
</evidence>
<dbReference type="InterPro" id="IPR017853">
    <property type="entry name" value="GH"/>
</dbReference>
<dbReference type="InterPro" id="IPR006101">
    <property type="entry name" value="Glyco_hydro_2"/>
</dbReference>
<dbReference type="Pfam" id="PF02837">
    <property type="entry name" value="Glyco_hydro_2_N"/>
    <property type="match status" value="1"/>
</dbReference>
<dbReference type="InterPro" id="IPR008979">
    <property type="entry name" value="Galactose-bd-like_sf"/>
</dbReference>
<feature type="domain" description="Glycoside hydrolase family 2 immunoglobulin-like beta-sandwich" evidence="5">
    <location>
        <begin position="178"/>
        <end position="263"/>
    </location>
</feature>
<evidence type="ECO:0000313" key="9">
    <source>
        <dbReference type="Proteomes" id="UP000436047"/>
    </source>
</evidence>
<keyword evidence="9" id="KW-1185">Reference proteome</keyword>
<dbReference type="InterPro" id="IPR006103">
    <property type="entry name" value="Glyco_hydro_2_cat"/>
</dbReference>
<proteinExistence type="inferred from homology"/>
<organism evidence="8 9">
    <name type="scientific">Eisenbergiella porci</name>
    <dbReference type="NCBI Taxonomy" id="2652274"/>
    <lineage>
        <taxon>Bacteria</taxon>
        <taxon>Bacillati</taxon>
        <taxon>Bacillota</taxon>
        <taxon>Clostridia</taxon>
        <taxon>Lachnospirales</taxon>
        <taxon>Lachnospiraceae</taxon>
        <taxon>Eisenbergiella</taxon>
    </lineage>
</organism>
<dbReference type="InterPro" id="IPR013783">
    <property type="entry name" value="Ig-like_fold"/>
</dbReference>
<dbReference type="Proteomes" id="UP000436047">
    <property type="component" value="Unassembled WGS sequence"/>
</dbReference>
<dbReference type="PANTHER" id="PTHR42732:SF1">
    <property type="entry name" value="BETA-MANNOSIDASE"/>
    <property type="match status" value="1"/>
</dbReference>
<dbReference type="Gene3D" id="2.60.40.10">
    <property type="entry name" value="Immunoglobulins"/>
    <property type="match status" value="2"/>
</dbReference>
<evidence type="ECO:0000313" key="8">
    <source>
        <dbReference type="EMBL" id="MSS87042.1"/>
    </source>
</evidence>